<dbReference type="InParanoid" id="E4XWQ0"/>
<sequence>MSESEETLTHSSVAASILTESFISKSEFEEYYDLVLTNDQKKIIKQIEEINIPNEIKAKWIQDSCYHFKVEEEKTKLDQEKIKLEAENETLLDRVQKQNKAIYDLKDEVIKKNEDIAKLVRTEFFPTNLRTESRSQESTRKSHLPAFPQRNKK</sequence>
<gene>
    <name evidence="3" type="ORF">GSOID_T00007074001</name>
</gene>
<dbReference type="EMBL" id="FN653250">
    <property type="protein sequence ID" value="CBY14105.1"/>
    <property type="molecule type" value="Genomic_DNA"/>
</dbReference>
<proteinExistence type="predicted"/>
<feature type="region of interest" description="Disordered" evidence="2">
    <location>
        <begin position="129"/>
        <end position="153"/>
    </location>
</feature>
<keyword evidence="4" id="KW-1185">Reference proteome</keyword>
<reference evidence="3" key="1">
    <citation type="journal article" date="2010" name="Science">
        <title>Plasticity of animal genome architecture unmasked by rapid evolution of a pelagic tunicate.</title>
        <authorList>
            <person name="Denoeud F."/>
            <person name="Henriet S."/>
            <person name="Mungpakdee S."/>
            <person name="Aury J.M."/>
            <person name="Da Silva C."/>
            <person name="Brinkmann H."/>
            <person name="Mikhaleva J."/>
            <person name="Olsen L.C."/>
            <person name="Jubin C."/>
            <person name="Canestro C."/>
            <person name="Bouquet J.M."/>
            <person name="Danks G."/>
            <person name="Poulain J."/>
            <person name="Campsteijn C."/>
            <person name="Adamski M."/>
            <person name="Cross I."/>
            <person name="Yadetie F."/>
            <person name="Muffato M."/>
            <person name="Louis A."/>
            <person name="Butcher S."/>
            <person name="Tsagkogeorga G."/>
            <person name="Konrad A."/>
            <person name="Singh S."/>
            <person name="Jensen M.F."/>
            <person name="Cong E.H."/>
            <person name="Eikeseth-Otteraa H."/>
            <person name="Noel B."/>
            <person name="Anthouard V."/>
            <person name="Porcel B.M."/>
            <person name="Kachouri-Lafond R."/>
            <person name="Nishino A."/>
            <person name="Ugolini M."/>
            <person name="Chourrout P."/>
            <person name="Nishida H."/>
            <person name="Aasland R."/>
            <person name="Huzurbazar S."/>
            <person name="Westhof E."/>
            <person name="Delsuc F."/>
            <person name="Lehrach H."/>
            <person name="Reinhardt R."/>
            <person name="Weissenbach J."/>
            <person name="Roy S.W."/>
            <person name="Artiguenave F."/>
            <person name="Postlethwait J.H."/>
            <person name="Manak J.R."/>
            <person name="Thompson E.M."/>
            <person name="Jaillon O."/>
            <person name="Du Pasquier L."/>
            <person name="Boudinot P."/>
            <person name="Liberles D.A."/>
            <person name="Volff J.N."/>
            <person name="Philippe H."/>
            <person name="Lenhard B."/>
            <person name="Roest Crollius H."/>
            <person name="Wincker P."/>
            <person name="Chourrout D."/>
        </authorList>
    </citation>
    <scope>NUCLEOTIDE SEQUENCE [LARGE SCALE GENOMIC DNA]</scope>
</reference>
<evidence type="ECO:0000313" key="3">
    <source>
        <dbReference type="EMBL" id="CBY14105.1"/>
    </source>
</evidence>
<evidence type="ECO:0000256" key="2">
    <source>
        <dbReference type="SAM" id="MobiDB-lite"/>
    </source>
</evidence>
<keyword evidence="1" id="KW-0175">Coiled coil</keyword>
<protein>
    <submittedName>
        <fullName evidence="3">Uncharacterized protein</fullName>
    </submittedName>
</protein>
<evidence type="ECO:0000313" key="4">
    <source>
        <dbReference type="Proteomes" id="UP000001307"/>
    </source>
</evidence>
<accession>E4XWQ0</accession>
<organism evidence="3">
    <name type="scientific">Oikopleura dioica</name>
    <name type="common">Tunicate</name>
    <dbReference type="NCBI Taxonomy" id="34765"/>
    <lineage>
        <taxon>Eukaryota</taxon>
        <taxon>Metazoa</taxon>
        <taxon>Chordata</taxon>
        <taxon>Tunicata</taxon>
        <taxon>Appendicularia</taxon>
        <taxon>Copelata</taxon>
        <taxon>Oikopleuridae</taxon>
        <taxon>Oikopleura</taxon>
    </lineage>
</organism>
<feature type="compositionally biased region" description="Basic and acidic residues" evidence="2">
    <location>
        <begin position="131"/>
        <end position="140"/>
    </location>
</feature>
<feature type="coiled-coil region" evidence="1">
    <location>
        <begin position="67"/>
        <end position="101"/>
    </location>
</feature>
<dbReference type="Proteomes" id="UP000001307">
    <property type="component" value="Unassembled WGS sequence"/>
</dbReference>
<dbReference type="AlphaFoldDB" id="E4XWQ0"/>
<evidence type="ECO:0000256" key="1">
    <source>
        <dbReference type="SAM" id="Coils"/>
    </source>
</evidence>
<name>E4XWQ0_OIKDI</name>